<sequence length="369" mass="41061">MDLLDDLMALILLRLPVKILLCFKCVSKSWLSLISDPQFAKSHFELAATPTHRLLCLPEKGFTSQARSLDLDASSLHGASVSAPLNLSFLPPFSFTEIKCSCRGFLLLCHSFEDLYLWNPSTNIHRLLPVSPTAASNMDVPVLRDTIFYGFGYDPSKDDYLVLLASYDPVPLLSMALVKTCFELYSSRANAWEKIEGTDLPYMASDGPRTGTLLNGIIHWFAHCPDALVILAFDLVERKFSEVRLPNNFNPNYTFCDLCVLGGCLSVHVTLGDTTEIWVMKKYNVQSSWTKSFTLSNNDLPSPKQDFSPIFATRSGDIVGLNGSMLVKCNAEGQLLEHRLFCDAPDGCEAVMYRESLLSFPVEDAQATE</sequence>
<dbReference type="AlphaFoldDB" id="A0AAN9E2R2"/>
<gene>
    <name evidence="3" type="ORF">RIF29_40193</name>
</gene>
<dbReference type="PANTHER" id="PTHR31672">
    <property type="entry name" value="BNACNNG10540D PROTEIN"/>
    <property type="match status" value="1"/>
</dbReference>
<dbReference type="PANTHER" id="PTHR31672:SF13">
    <property type="entry name" value="F-BOX PROTEIN CPR30-LIKE"/>
    <property type="match status" value="1"/>
</dbReference>
<dbReference type="InterPro" id="IPR050796">
    <property type="entry name" value="SCF_F-box_component"/>
</dbReference>
<dbReference type="Pfam" id="PF07734">
    <property type="entry name" value="FBA_1"/>
    <property type="match status" value="1"/>
</dbReference>
<comment type="caution">
    <text evidence="3">The sequence shown here is derived from an EMBL/GenBank/DDBJ whole genome shotgun (WGS) entry which is preliminary data.</text>
</comment>
<organism evidence="3 4">
    <name type="scientific">Crotalaria pallida</name>
    <name type="common">Smooth rattlebox</name>
    <name type="synonym">Crotalaria striata</name>
    <dbReference type="NCBI Taxonomy" id="3830"/>
    <lineage>
        <taxon>Eukaryota</taxon>
        <taxon>Viridiplantae</taxon>
        <taxon>Streptophyta</taxon>
        <taxon>Embryophyta</taxon>
        <taxon>Tracheophyta</taxon>
        <taxon>Spermatophyta</taxon>
        <taxon>Magnoliopsida</taxon>
        <taxon>eudicotyledons</taxon>
        <taxon>Gunneridae</taxon>
        <taxon>Pentapetalae</taxon>
        <taxon>rosids</taxon>
        <taxon>fabids</taxon>
        <taxon>Fabales</taxon>
        <taxon>Fabaceae</taxon>
        <taxon>Papilionoideae</taxon>
        <taxon>50 kb inversion clade</taxon>
        <taxon>genistoids sensu lato</taxon>
        <taxon>core genistoids</taxon>
        <taxon>Crotalarieae</taxon>
        <taxon>Crotalaria</taxon>
    </lineage>
</organism>
<dbReference type="Proteomes" id="UP001372338">
    <property type="component" value="Unassembled WGS sequence"/>
</dbReference>
<proteinExistence type="predicted"/>
<feature type="domain" description="F-box associated beta-propeller type 1" evidence="2">
    <location>
        <begin position="100"/>
        <end position="302"/>
    </location>
</feature>
<reference evidence="3 4" key="1">
    <citation type="submission" date="2024-01" db="EMBL/GenBank/DDBJ databases">
        <title>The genomes of 5 underutilized Papilionoideae crops provide insights into root nodulation and disease resistanc.</title>
        <authorList>
            <person name="Yuan L."/>
        </authorList>
    </citation>
    <scope>NUCLEOTIDE SEQUENCE [LARGE SCALE GENOMIC DNA]</scope>
    <source>
        <strain evidence="3">ZHUSHIDOU_FW_LH</strain>
        <tissue evidence="3">Leaf</tissue>
    </source>
</reference>
<evidence type="ECO:0008006" key="5">
    <source>
        <dbReference type="Google" id="ProtNLM"/>
    </source>
</evidence>
<accession>A0AAN9E2R2</accession>
<dbReference type="NCBIfam" id="TIGR01640">
    <property type="entry name" value="F_box_assoc_1"/>
    <property type="match status" value="1"/>
</dbReference>
<dbReference type="InterPro" id="IPR011043">
    <property type="entry name" value="Gal_Oxase/kelch_b-propeller"/>
</dbReference>
<dbReference type="CDD" id="cd22157">
    <property type="entry name" value="F-box_AtFBW1-like"/>
    <property type="match status" value="1"/>
</dbReference>
<dbReference type="Pfam" id="PF00646">
    <property type="entry name" value="F-box"/>
    <property type="match status" value="1"/>
</dbReference>
<dbReference type="EMBL" id="JAYWIO010000008">
    <property type="protein sequence ID" value="KAK7245353.1"/>
    <property type="molecule type" value="Genomic_DNA"/>
</dbReference>
<evidence type="ECO:0000259" key="2">
    <source>
        <dbReference type="Pfam" id="PF07734"/>
    </source>
</evidence>
<evidence type="ECO:0000313" key="3">
    <source>
        <dbReference type="EMBL" id="KAK7245353.1"/>
    </source>
</evidence>
<protein>
    <recommendedName>
        <fullName evidence="5">F-box protein</fullName>
    </recommendedName>
</protein>
<dbReference type="SUPFAM" id="SSF50965">
    <property type="entry name" value="Galactose oxidase, central domain"/>
    <property type="match status" value="1"/>
</dbReference>
<name>A0AAN9E2R2_CROPI</name>
<dbReference type="InterPro" id="IPR017451">
    <property type="entry name" value="F-box-assoc_interact_dom"/>
</dbReference>
<evidence type="ECO:0000259" key="1">
    <source>
        <dbReference type="Pfam" id="PF00646"/>
    </source>
</evidence>
<dbReference type="InterPro" id="IPR006527">
    <property type="entry name" value="F-box-assoc_dom_typ1"/>
</dbReference>
<dbReference type="InterPro" id="IPR036047">
    <property type="entry name" value="F-box-like_dom_sf"/>
</dbReference>
<evidence type="ECO:0000313" key="4">
    <source>
        <dbReference type="Proteomes" id="UP001372338"/>
    </source>
</evidence>
<dbReference type="InterPro" id="IPR001810">
    <property type="entry name" value="F-box_dom"/>
</dbReference>
<keyword evidence="4" id="KW-1185">Reference proteome</keyword>
<feature type="domain" description="F-box" evidence="1">
    <location>
        <begin position="3"/>
        <end position="39"/>
    </location>
</feature>
<dbReference type="SUPFAM" id="SSF81383">
    <property type="entry name" value="F-box domain"/>
    <property type="match status" value="1"/>
</dbReference>